<evidence type="ECO:0000256" key="1">
    <source>
        <dbReference type="SAM" id="Phobius"/>
    </source>
</evidence>
<evidence type="ECO:0000313" key="6">
    <source>
        <dbReference type="Proteomes" id="UP001241226"/>
    </source>
</evidence>
<evidence type="ECO:0000313" key="5">
    <source>
        <dbReference type="Proteomes" id="UP001140979"/>
    </source>
</evidence>
<name>A0A9X4ING3_9VIBR</name>
<protein>
    <submittedName>
        <fullName evidence="2">Uncharacterized protein</fullName>
    </submittedName>
</protein>
<dbReference type="Proteomes" id="UP001140979">
    <property type="component" value="Unassembled WGS sequence"/>
</dbReference>
<evidence type="ECO:0000313" key="3">
    <source>
        <dbReference type="EMBL" id="MDE1356433.1"/>
    </source>
</evidence>
<evidence type="ECO:0000313" key="2">
    <source>
        <dbReference type="EMBL" id="MDE1240716.1"/>
    </source>
</evidence>
<organism evidence="2 5">
    <name type="scientific">Vibrio aestuarianus</name>
    <dbReference type="NCBI Taxonomy" id="28171"/>
    <lineage>
        <taxon>Bacteria</taxon>
        <taxon>Pseudomonadati</taxon>
        <taxon>Pseudomonadota</taxon>
        <taxon>Gammaproteobacteria</taxon>
        <taxon>Vibrionales</taxon>
        <taxon>Vibrionaceae</taxon>
        <taxon>Vibrio</taxon>
    </lineage>
</organism>
<sequence length="57" mass="6442">MAEIKLMQLSFYGCFLFCNVGFLIVICFAVVGVLIDLMLIEGDFMVKNNILTKLDAY</sequence>
<evidence type="ECO:0000313" key="4">
    <source>
        <dbReference type="EMBL" id="WGK84828.1"/>
    </source>
</evidence>
<dbReference type="EMBL" id="JAKNBA010000001">
    <property type="protein sequence ID" value="MDE1240716.1"/>
    <property type="molecule type" value="Genomic_DNA"/>
</dbReference>
<feature type="transmembrane region" description="Helical" evidence="1">
    <location>
        <begin position="12"/>
        <end position="35"/>
    </location>
</feature>
<keyword evidence="1" id="KW-0812">Transmembrane</keyword>
<dbReference type="AlphaFoldDB" id="A0A9X4ING3"/>
<accession>A0A9X4ING3</accession>
<reference evidence="2 6" key="1">
    <citation type="submission" date="2022-02" db="EMBL/GenBank/DDBJ databases">
        <title>Emergence and expansion in Europe of a Vibrio aestuarianus clonal complex pathogenic for oysters.</title>
        <authorList>
            <person name="Mesnil A."/>
            <person name="Travers M.-A."/>
        </authorList>
    </citation>
    <scope>NUCLEOTIDE SEQUENCE</scope>
    <source>
        <strain evidence="3">151-ITT-15-cp-1</strain>
        <strain evidence="2">19_064_11T1</strain>
        <strain evidence="4 6">U17</strain>
    </source>
</reference>
<dbReference type="Proteomes" id="UP001140973">
    <property type="component" value="Unassembled WGS sequence"/>
</dbReference>
<dbReference type="Proteomes" id="UP001241226">
    <property type="component" value="Chromosome 1"/>
</dbReference>
<proteinExistence type="predicted"/>
<keyword evidence="1" id="KW-0472">Membrane</keyword>
<dbReference type="EMBL" id="CP118711">
    <property type="protein sequence ID" value="WGK84828.1"/>
    <property type="molecule type" value="Genomic_DNA"/>
</dbReference>
<keyword evidence="1" id="KW-1133">Transmembrane helix</keyword>
<dbReference type="EMBL" id="JAKNAP010000007">
    <property type="protein sequence ID" value="MDE1356433.1"/>
    <property type="molecule type" value="Genomic_DNA"/>
</dbReference>
<gene>
    <name evidence="3" type="ORF">L9W73_03790</name>
    <name evidence="2" type="ORF">L9W94_00870</name>
    <name evidence="4" type="ORF">PYE67_10635</name>
</gene>
<dbReference type="RefSeq" id="WP_171822921.1">
    <property type="nucleotide sequence ID" value="NZ_CALYLG010000277.1"/>
</dbReference>